<dbReference type="GO" id="GO:0009254">
    <property type="term" value="P:peptidoglycan turnover"/>
    <property type="evidence" value="ECO:0007669"/>
    <property type="project" value="UniProtKB-UniRule"/>
</dbReference>
<dbReference type="PANTHER" id="PTHR30605">
    <property type="entry name" value="ANHYDRO-N-ACETYLMURAMIC ACID KINASE"/>
    <property type="match status" value="1"/>
</dbReference>
<sequence>MTSEGLFVGLMSGTSMDGIDAALVEITDGQTQLKAVYSQPYDPALRARLAALASGDSESVDHLATLDRAVGLAFAQASEKLLQKAKQAASDITAIGSHGQTIRHRPFGPLAERYSLQIGDPASIAEITGITTVADFRRRDIAAGGQGAPLVPLFHAAQFGHAEQCRAVVNIGGISNATLLQGPKVIGGFDCGPGNTLLDAWIRRHRGLDFDADGAWSAEHTPDVALLDRLRADAYFAKSGPRSTGPELFNLAWLESYLRGSESEGAVQATLAELTAFAIVDSLQRCDETPDALFVCGGGARNTDLMRRLHTRLDELHIRLGTTDEIGLAAEWVEACAFAWLAHRALSGLPGNADIVTGAEGPRVLGAIFPA</sequence>
<comment type="similarity">
    <text evidence="1">Belongs to the anhydro-N-acetylmuramic acid kinase family.</text>
</comment>
<keyword evidence="1" id="KW-0418">Kinase</keyword>
<comment type="pathway">
    <text evidence="1">Cell wall biogenesis; peptidoglycan recycling.</text>
</comment>
<dbReference type="eggNOG" id="COG2377">
    <property type="taxonomic scope" value="Bacteria"/>
</dbReference>
<accession>A4A6R4</accession>
<comment type="pathway">
    <text evidence="1">Amino-sugar metabolism; 1,6-anhydro-N-acetylmuramate degradation.</text>
</comment>
<reference evidence="2 3" key="2">
    <citation type="journal article" date="2009" name="PLoS ONE">
        <title>The photosynthetic apparatus and its regulation in the aerobic gammaproteobacterium Congregibacter litoralis gen. nov., sp. nov.</title>
        <authorList>
            <person name="Spring S."/>
            <person name="Lunsdorf H."/>
            <person name="Fuchs B.M."/>
            <person name="Tindall B.J."/>
        </authorList>
    </citation>
    <scope>NUCLEOTIDE SEQUENCE [LARGE SCALE GENOMIC DNA]</scope>
    <source>
        <strain evidence="2">KT71</strain>
    </source>
</reference>
<keyword evidence="1" id="KW-0067">ATP-binding</keyword>
<proteinExistence type="inferred from homology"/>
<dbReference type="InterPro" id="IPR043129">
    <property type="entry name" value="ATPase_NBD"/>
</dbReference>
<evidence type="ECO:0000256" key="1">
    <source>
        <dbReference type="HAMAP-Rule" id="MF_01270"/>
    </source>
</evidence>
<dbReference type="GO" id="GO:0006040">
    <property type="term" value="P:amino sugar metabolic process"/>
    <property type="evidence" value="ECO:0007669"/>
    <property type="project" value="InterPro"/>
</dbReference>
<evidence type="ECO:0000313" key="2">
    <source>
        <dbReference type="EMBL" id="EAQ97983.1"/>
    </source>
</evidence>
<keyword evidence="1" id="KW-0119">Carbohydrate metabolism</keyword>
<name>A4A6R4_9GAMM</name>
<dbReference type="UniPathway" id="UPA00544"/>
<dbReference type="PANTHER" id="PTHR30605:SF0">
    <property type="entry name" value="ANHYDRO-N-ACETYLMURAMIC ACID KINASE"/>
    <property type="match status" value="1"/>
</dbReference>
<comment type="catalytic activity">
    <reaction evidence="1">
        <text>1,6-anhydro-N-acetyl-beta-muramate + ATP + H2O = N-acetyl-D-muramate 6-phosphate + ADP + H(+)</text>
        <dbReference type="Rhea" id="RHEA:24952"/>
        <dbReference type="ChEBI" id="CHEBI:15377"/>
        <dbReference type="ChEBI" id="CHEBI:15378"/>
        <dbReference type="ChEBI" id="CHEBI:30616"/>
        <dbReference type="ChEBI" id="CHEBI:58690"/>
        <dbReference type="ChEBI" id="CHEBI:58722"/>
        <dbReference type="ChEBI" id="CHEBI:456216"/>
        <dbReference type="EC" id="2.7.1.170"/>
    </reaction>
</comment>
<dbReference type="EMBL" id="AAOA02000002">
    <property type="protein sequence ID" value="EAQ97983.1"/>
    <property type="molecule type" value="Genomic_DNA"/>
</dbReference>
<dbReference type="SUPFAM" id="SSF53067">
    <property type="entry name" value="Actin-like ATPase domain"/>
    <property type="match status" value="1"/>
</dbReference>
<dbReference type="GO" id="GO:0097175">
    <property type="term" value="P:1,6-anhydro-N-acetyl-beta-muramic acid catabolic process"/>
    <property type="evidence" value="ECO:0007669"/>
    <property type="project" value="UniProtKB-UniRule"/>
</dbReference>
<dbReference type="Proteomes" id="UP000019205">
    <property type="component" value="Chromosome"/>
</dbReference>
<dbReference type="AlphaFoldDB" id="A4A6R4"/>
<dbReference type="CDD" id="cd24050">
    <property type="entry name" value="ASKHA_NBD_ANMK"/>
    <property type="match status" value="1"/>
</dbReference>
<dbReference type="EC" id="2.7.1.170" evidence="1"/>
<dbReference type="GO" id="GO:0016773">
    <property type="term" value="F:phosphotransferase activity, alcohol group as acceptor"/>
    <property type="evidence" value="ECO:0007669"/>
    <property type="project" value="UniProtKB-UniRule"/>
</dbReference>
<dbReference type="STRING" id="314285.KT71_02012"/>
<dbReference type="HOGENOM" id="CLU_038782_0_0_6"/>
<keyword evidence="3" id="KW-1185">Reference proteome</keyword>
<dbReference type="UniPathway" id="UPA00343"/>
<reference evidence="2 3" key="1">
    <citation type="journal article" date="2007" name="Proc. Natl. Acad. Sci. U.S.A.">
        <title>Characterization of a marine gammaproteobacterium capable of aerobic anoxygenic photosynthesis.</title>
        <authorList>
            <person name="Fuchs B.M."/>
            <person name="Spring S."/>
            <person name="Teeling H."/>
            <person name="Quast C."/>
            <person name="Wulf J."/>
            <person name="Schattenhofer M."/>
            <person name="Yan S."/>
            <person name="Ferriera S."/>
            <person name="Johnson J."/>
            <person name="Glockner F.O."/>
            <person name="Amann R."/>
        </authorList>
    </citation>
    <scope>NUCLEOTIDE SEQUENCE [LARGE SCALE GENOMIC DNA]</scope>
    <source>
        <strain evidence="2">KT71</strain>
    </source>
</reference>
<dbReference type="NCBIfam" id="NF007139">
    <property type="entry name" value="PRK09585.1-3"/>
    <property type="match status" value="1"/>
</dbReference>
<dbReference type="RefSeq" id="WP_008292799.1">
    <property type="nucleotide sequence ID" value="NZ_CM002299.1"/>
</dbReference>
<dbReference type="OrthoDB" id="9763949at2"/>
<feature type="binding site" evidence="1">
    <location>
        <begin position="13"/>
        <end position="20"/>
    </location>
    <ligand>
        <name>ATP</name>
        <dbReference type="ChEBI" id="CHEBI:30616"/>
    </ligand>
</feature>
<dbReference type="InterPro" id="IPR005338">
    <property type="entry name" value="Anhydro_N_Ac-Mur_kinase"/>
</dbReference>
<comment type="caution">
    <text evidence="2">The sequence shown here is derived from an EMBL/GenBank/DDBJ whole genome shotgun (WGS) entry which is preliminary data.</text>
</comment>
<dbReference type="GO" id="GO:0005524">
    <property type="term" value="F:ATP binding"/>
    <property type="evidence" value="ECO:0007669"/>
    <property type="project" value="UniProtKB-UniRule"/>
</dbReference>
<protein>
    <recommendedName>
        <fullName evidence="1">Anhydro-N-acetylmuramic acid kinase</fullName>
        <ecNumber evidence="1">2.7.1.170</ecNumber>
    </recommendedName>
    <alternativeName>
        <fullName evidence="1">AnhMurNAc kinase</fullName>
    </alternativeName>
</protein>
<dbReference type="Gene3D" id="3.30.420.40">
    <property type="match status" value="2"/>
</dbReference>
<dbReference type="GO" id="GO:0016301">
    <property type="term" value="F:kinase activity"/>
    <property type="evidence" value="ECO:0007669"/>
    <property type="project" value="UniProtKB-KW"/>
</dbReference>
<organism evidence="2 3">
    <name type="scientific">Congregibacter litoralis KT71</name>
    <dbReference type="NCBI Taxonomy" id="314285"/>
    <lineage>
        <taxon>Bacteria</taxon>
        <taxon>Pseudomonadati</taxon>
        <taxon>Pseudomonadota</taxon>
        <taxon>Gammaproteobacteria</taxon>
        <taxon>Cellvibrionales</taxon>
        <taxon>Halieaceae</taxon>
        <taxon>Congregibacter</taxon>
    </lineage>
</organism>
<dbReference type="Pfam" id="PF03702">
    <property type="entry name" value="AnmK"/>
    <property type="match status" value="1"/>
</dbReference>
<dbReference type="HAMAP" id="MF_01270">
    <property type="entry name" value="AnhMurNAc_kinase"/>
    <property type="match status" value="1"/>
</dbReference>
<comment type="function">
    <text evidence="1">Catalyzes the specific phosphorylation of 1,6-anhydro-N-acetylmuramic acid (anhMurNAc) with the simultaneous cleavage of the 1,6-anhydro ring, generating MurNAc-6-P. Is required for the utilization of anhMurNAc either imported from the medium or derived from its own cell wall murein, and thus plays a role in cell wall recycling.</text>
</comment>
<keyword evidence="1" id="KW-0547">Nucleotide-binding</keyword>
<evidence type="ECO:0000313" key="3">
    <source>
        <dbReference type="Proteomes" id="UP000019205"/>
    </source>
</evidence>
<gene>
    <name evidence="1" type="primary">anmK</name>
    <name evidence="2" type="ORF">KT71_02012</name>
</gene>
<keyword evidence="1" id="KW-0808">Transferase</keyword>